<proteinExistence type="predicted"/>
<keyword evidence="1" id="KW-0732">Signal</keyword>
<dbReference type="AlphaFoldDB" id="A0A975TSV9"/>
<gene>
    <name evidence="2" type="ORF">KUL25_14810</name>
    <name evidence="3" type="ORF">KUL25_14815</name>
</gene>
<dbReference type="Proteomes" id="UP000693972">
    <property type="component" value="Unassembled WGS sequence"/>
</dbReference>
<reference evidence="3 4" key="1">
    <citation type="submission" date="2021-07" db="EMBL/GenBank/DDBJ databases">
        <title>Karlodiniumbacter phycospheric gen. nov., sp. nov., a phycosphere bacterium isolated from karlodinium veneficum.</title>
        <authorList>
            <person name="Peng Y."/>
            <person name="Jiang L."/>
            <person name="Lee J."/>
        </authorList>
    </citation>
    <scope>NUCLEOTIDE SEQUENCE</scope>
    <source>
        <strain evidence="3 4">N5</strain>
    </source>
</reference>
<sequence length="141" mass="14541">MTSSITKALRLATAAAVLAAATLSANAQTFDAGYIQTLDVTSTRGASQMHQIFNAGTGGSNPAITRVCIANYGNVGCAFTHTVRGINPLVAQPGSQSCANFSSNCRVAFGMFDGLEPAQANRAMVMNLSAFAGGTVSFIWQ</sequence>
<dbReference type="EMBL" id="JAIMBW010000001">
    <property type="protein sequence ID" value="MBY4894027.1"/>
    <property type="molecule type" value="Genomic_DNA"/>
</dbReference>
<evidence type="ECO:0000313" key="4">
    <source>
        <dbReference type="Proteomes" id="UP000693972"/>
    </source>
</evidence>
<organism evidence="3">
    <name type="scientific">Gymnodinialimonas phycosphaerae</name>
    <dbReference type="NCBI Taxonomy" id="2841589"/>
    <lineage>
        <taxon>Bacteria</taxon>
        <taxon>Pseudomonadati</taxon>
        <taxon>Pseudomonadota</taxon>
        <taxon>Alphaproteobacteria</taxon>
        <taxon>Rhodobacterales</taxon>
        <taxon>Paracoccaceae</taxon>
        <taxon>Gymnodinialimonas</taxon>
    </lineage>
</organism>
<evidence type="ECO:0000313" key="2">
    <source>
        <dbReference type="EMBL" id="MBY4894027.1"/>
    </source>
</evidence>
<accession>A0A975TSV9</accession>
<feature type="chain" id="PRO_5038145668" evidence="1">
    <location>
        <begin position="28"/>
        <end position="141"/>
    </location>
</feature>
<protein>
    <submittedName>
        <fullName evidence="3">Uncharacterized protein</fullName>
    </submittedName>
</protein>
<keyword evidence="4" id="KW-1185">Reference proteome</keyword>
<dbReference type="RefSeq" id="WP_257893651.1">
    <property type="nucleotide sequence ID" value="NZ_JAIMBW010000001.1"/>
</dbReference>
<feature type="signal peptide" evidence="1">
    <location>
        <begin position="1"/>
        <end position="27"/>
    </location>
</feature>
<evidence type="ECO:0000256" key="1">
    <source>
        <dbReference type="SAM" id="SignalP"/>
    </source>
</evidence>
<dbReference type="EMBL" id="CP078073">
    <property type="protein sequence ID" value="QXL86713.1"/>
    <property type="molecule type" value="Genomic_DNA"/>
</dbReference>
<name>A0A975TSV9_9RHOB</name>
<evidence type="ECO:0000313" key="3">
    <source>
        <dbReference type="EMBL" id="QXL86713.1"/>
    </source>
</evidence>